<dbReference type="SUPFAM" id="SSF52540">
    <property type="entry name" value="P-loop containing nucleoside triphosphate hydrolases"/>
    <property type="match status" value="1"/>
</dbReference>
<dbReference type="RefSeq" id="WP_110565924.1">
    <property type="nucleotide sequence ID" value="NZ_PYBV01000030.1"/>
</dbReference>
<dbReference type="SUPFAM" id="SSF46894">
    <property type="entry name" value="C-terminal effector domain of the bipartite response regulators"/>
    <property type="match status" value="1"/>
</dbReference>
<evidence type="ECO:0000313" key="5">
    <source>
        <dbReference type="Proteomes" id="UP000248333"/>
    </source>
</evidence>
<accession>A0A318NIE2</accession>
<sequence length="931" mass="100308">MDRSEAPTWSLIGRAEELAVACTFLRQAMVNGGSMLVSGEPGVGKTALLDAVAGSATETGMRVLRAAGVEFEADISYSGLNQLLFPLYDAFAELPGVHREALQVALGFGSGQPPARFLVSNAVLLLLRSMATAQPLLLIVDDLPWLDRSSSAVLGFVARRLVGTSVGFLGATRSHTASFFEQGGIPELELQPLRPDAASELINQRFPEVAPAVRRRLLSEARGNPLALLELPSALSGRQRLAAAPLPAVLPLTRRLQALFATRVSQLPEACRRLLLLGALNGTGELGVLLDAASDHDLDDLEPAERDQLVRVHSSTNHLAFRHPLIESAVVEVATSGELRWAHRALARTLVGQPERRAWHLGEAAVGPDEGVAALLEQAAHQILRRGDAVGAVASLTRSADLTPEPVERGRRLAQAAYIGADASGELTNASQLLDDARRVSPGGSLYATAAAVHLLLNSDGDVRTAHRLLVGAIEAGGHRYDADDDALIDVLHTLLLLCFFTGEPTSWEPFFAALNRLTPKAPELLTVAAATFSDPARKGHAVTGRLDALVAGTGAEVDPTEIVRVGIAAIYLDRLWACREADWRVVRLGRKGAAPARRHLGVLLHLCMDDYHSGRWGEAADLADEGIRLCDEHGFGFFGWYFQYIQALLAAARGDAEACDALTDRILRFAVPRGARAAEFYAYHVRGLNDLARGDFESAYQHATLVSPAGTLAPYVPHALWGCLDLVEAAVRTNRFREAAAHTACLQEADIGSLSPRLALLSAAASAFTAPDDRAEELFEAALALPDIERWPFDLARVRLAYGERLRRTRATAKSRAQLRAALATFERLDARPWIRRASNEVRATGLAKPRNDRRTAVLTHQEREIAELAASGLTNKQIGEKLFLSHRTVGTHLYQIFPKLGITSRAALRDALAELSEDADGGIDEAPGP</sequence>
<dbReference type="OrthoDB" id="3514764at2"/>
<dbReference type="AlphaFoldDB" id="A0A318NIE2"/>
<dbReference type="PANTHER" id="PTHR16305:SF35">
    <property type="entry name" value="TRANSCRIPTIONAL ACTIVATOR DOMAIN"/>
    <property type="match status" value="1"/>
</dbReference>
<organism evidence="4 5">
    <name type="scientific">Micromonospora arborensis</name>
    <dbReference type="NCBI Taxonomy" id="2116518"/>
    <lineage>
        <taxon>Bacteria</taxon>
        <taxon>Bacillati</taxon>
        <taxon>Actinomycetota</taxon>
        <taxon>Actinomycetes</taxon>
        <taxon>Micromonosporales</taxon>
        <taxon>Micromonosporaceae</taxon>
        <taxon>Micromonospora</taxon>
    </lineage>
</organism>
<dbReference type="Proteomes" id="UP000248333">
    <property type="component" value="Unassembled WGS sequence"/>
</dbReference>
<dbReference type="InterPro" id="IPR036388">
    <property type="entry name" value="WH-like_DNA-bd_sf"/>
</dbReference>
<dbReference type="GO" id="GO:0003677">
    <property type="term" value="F:DNA binding"/>
    <property type="evidence" value="ECO:0007669"/>
    <property type="project" value="InterPro"/>
</dbReference>
<feature type="domain" description="HTH luxR-type" evidence="3">
    <location>
        <begin position="853"/>
        <end position="918"/>
    </location>
</feature>
<dbReference type="InterPro" id="IPR016032">
    <property type="entry name" value="Sig_transdc_resp-reg_C-effctor"/>
</dbReference>
<dbReference type="GO" id="GO:0005737">
    <property type="term" value="C:cytoplasm"/>
    <property type="evidence" value="ECO:0007669"/>
    <property type="project" value="TreeGrafter"/>
</dbReference>
<dbReference type="Gene3D" id="1.10.10.10">
    <property type="entry name" value="Winged helix-like DNA-binding domain superfamily/Winged helix DNA-binding domain"/>
    <property type="match status" value="1"/>
</dbReference>
<dbReference type="Pfam" id="PF00196">
    <property type="entry name" value="GerE"/>
    <property type="match status" value="1"/>
</dbReference>
<dbReference type="InterPro" id="IPR041664">
    <property type="entry name" value="AAA_16"/>
</dbReference>
<gene>
    <name evidence="4" type="ORF">C7C45_23255</name>
</gene>
<proteinExistence type="predicted"/>
<dbReference type="Gene3D" id="3.40.50.300">
    <property type="entry name" value="P-loop containing nucleotide triphosphate hydrolases"/>
    <property type="match status" value="1"/>
</dbReference>
<dbReference type="PRINTS" id="PR00038">
    <property type="entry name" value="HTHLUXR"/>
</dbReference>
<dbReference type="InterPro" id="IPR000792">
    <property type="entry name" value="Tscrpt_reg_LuxR_C"/>
</dbReference>
<dbReference type="PROSITE" id="PS50043">
    <property type="entry name" value="HTH_LUXR_2"/>
    <property type="match status" value="1"/>
</dbReference>
<protein>
    <submittedName>
        <fullName evidence="4">LuxR family transcriptional regulator</fullName>
    </submittedName>
</protein>
<dbReference type="InterPro" id="IPR027417">
    <property type="entry name" value="P-loop_NTPase"/>
</dbReference>
<comment type="caution">
    <text evidence="4">The sequence shown here is derived from an EMBL/GenBank/DDBJ whole genome shotgun (WGS) entry which is preliminary data.</text>
</comment>
<dbReference type="CDD" id="cd06170">
    <property type="entry name" value="LuxR_C_like"/>
    <property type="match status" value="1"/>
</dbReference>
<dbReference type="PANTHER" id="PTHR16305">
    <property type="entry name" value="TESTICULAR SOLUBLE ADENYLYL CYCLASE"/>
    <property type="match status" value="1"/>
</dbReference>
<dbReference type="GO" id="GO:0004016">
    <property type="term" value="F:adenylate cyclase activity"/>
    <property type="evidence" value="ECO:0007669"/>
    <property type="project" value="TreeGrafter"/>
</dbReference>
<name>A0A318NIE2_9ACTN</name>
<keyword evidence="1" id="KW-0547">Nucleotide-binding</keyword>
<dbReference type="SMART" id="SM00421">
    <property type="entry name" value="HTH_LUXR"/>
    <property type="match status" value="1"/>
</dbReference>
<dbReference type="Pfam" id="PF13191">
    <property type="entry name" value="AAA_16"/>
    <property type="match status" value="1"/>
</dbReference>
<evidence type="ECO:0000256" key="2">
    <source>
        <dbReference type="ARBA" id="ARBA00022840"/>
    </source>
</evidence>
<keyword evidence="5" id="KW-1185">Reference proteome</keyword>
<dbReference type="GO" id="GO:0005524">
    <property type="term" value="F:ATP binding"/>
    <property type="evidence" value="ECO:0007669"/>
    <property type="project" value="UniProtKB-KW"/>
</dbReference>
<dbReference type="GO" id="GO:0006355">
    <property type="term" value="P:regulation of DNA-templated transcription"/>
    <property type="evidence" value="ECO:0007669"/>
    <property type="project" value="InterPro"/>
</dbReference>
<keyword evidence="2" id="KW-0067">ATP-binding</keyword>
<dbReference type="EMBL" id="PYBV01000030">
    <property type="protein sequence ID" value="PYC66923.1"/>
    <property type="molecule type" value="Genomic_DNA"/>
</dbReference>
<evidence type="ECO:0000256" key="1">
    <source>
        <dbReference type="ARBA" id="ARBA00022741"/>
    </source>
</evidence>
<reference evidence="4 5" key="1">
    <citation type="submission" date="2018-03" db="EMBL/GenBank/DDBJ databases">
        <title>Bioinformatic expansion and discovery of thiopeptide antibiotics.</title>
        <authorList>
            <person name="Schwalen C.J."/>
            <person name="Hudson G.A."/>
            <person name="Mitchell D.A."/>
        </authorList>
    </citation>
    <scope>NUCLEOTIDE SEQUENCE [LARGE SCALE GENOMIC DNA]</scope>
    <source>
        <strain evidence="4 5">NRRL 8041</strain>
    </source>
</reference>
<evidence type="ECO:0000259" key="3">
    <source>
        <dbReference type="PROSITE" id="PS50043"/>
    </source>
</evidence>
<evidence type="ECO:0000313" key="4">
    <source>
        <dbReference type="EMBL" id="PYC66923.1"/>
    </source>
</evidence>